<dbReference type="Gene3D" id="3.60.40.10">
    <property type="entry name" value="PPM-type phosphatase domain"/>
    <property type="match status" value="1"/>
</dbReference>
<evidence type="ECO:0000313" key="8">
    <source>
        <dbReference type="Proteomes" id="UP001177023"/>
    </source>
</evidence>
<comment type="caution">
    <text evidence="7">The sequence shown here is derived from an EMBL/GenBank/DDBJ whole genome shotgun (WGS) entry which is preliminary data.</text>
</comment>
<keyword evidence="4" id="KW-0378">Hydrolase</keyword>
<name>A0AA36G3S7_9BILA</name>
<keyword evidence="4" id="KW-0479">Metal-binding</keyword>
<dbReference type="PROSITE" id="PS51746">
    <property type="entry name" value="PPM_2"/>
    <property type="match status" value="1"/>
</dbReference>
<evidence type="ECO:0000256" key="3">
    <source>
        <dbReference type="ARBA" id="ARBA00022912"/>
    </source>
</evidence>
<dbReference type="EMBL" id="CATQJA010002654">
    <property type="protein sequence ID" value="CAJ0578449.1"/>
    <property type="molecule type" value="Genomic_DNA"/>
</dbReference>
<dbReference type="InterPro" id="IPR039123">
    <property type="entry name" value="PPTC7"/>
</dbReference>
<reference evidence="7" key="1">
    <citation type="submission" date="2023-06" db="EMBL/GenBank/DDBJ databases">
        <authorList>
            <person name="Delattre M."/>
        </authorList>
    </citation>
    <scope>NUCLEOTIDE SEQUENCE</scope>
    <source>
        <strain evidence="7">AF72</strain>
    </source>
</reference>
<dbReference type="InterPro" id="IPR036457">
    <property type="entry name" value="PPM-type-like_dom_sf"/>
</dbReference>
<comment type="catalytic activity">
    <reaction evidence="4">
        <text>O-phospho-L-seryl-[protein] + H2O = L-seryl-[protein] + phosphate</text>
        <dbReference type="Rhea" id="RHEA:20629"/>
        <dbReference type="Rhea" id="RHEA-COMP:9863"/>
        <dbReference type="Rhea" id="RHEA-COMP:11604"/>
        <dbReference type="ChEBI" id="CHEBI:15377"/>
        <dbReference type="ChEBI" id="CHEBI:29999"/>
        <dbReference type="ChEBI" id="CHEBI:43474"/>
        <dbReference type="ChEBI" id="CHEBI:83421"/>
        <dbReference type="EC" id="3.1.3.16"/>
    </reaction>
</comment>
<dbReference type="PANTHER" id="PTHR12320">
    <property type="entry name" value="PROTEIN PHOSPHATASE 2C"/>
    <property type="match status" value="1"/>
</dbReference>
<proteinExistence type="inferred from homology"/>
<dbReference type="GO" id="GO:0005739">
    <property type="term" value="C:mitochondrion"/>
    <property type="evidence" value="ECO:0007669"/>
    <property type="project" value="TreeGrafter"/>
</dbReference>
<dbReference type="InterPro" id="IPR001932">
    <property type="entry name" value="PPM-type_phosphatase-like_dom"/>
</dbReference>
<comment type="cofactor">
    <cofactor evidence="4">
        <name>Mn(2+)</name>
        <dbReference type="ChEBI" id="CHEBI:29035"/>
    </cofactor>
</comment>
<dbReference type="EC" id="3.1.3.16" evidence="4"/>
<accession>A0AA36G3S7</accession>
<dbReference type="GO" id="GO:0004722">
    <property type="term" value="F:protein serine/threonine phosphatase activity"/>
    <property type="evidence" value="ECO:0007669"/>
    <property type="project" value="UniProtKB-EC"/>
</dbReference>
<feature type="domain" description="PPM-type phosphatase" evidence="5">
    <location>
        <begin position="72"/>
        <end position="326"/>
    </location>
</feature>
<feature type="non-terminal residue" evidence="7">
    <location>
        <position position="327"/>
    </location>
</feature>
<keyword evidence="8" id="KW-1185">Reference proteome</keyword>
<dbReference type="SUPFAM" id="SSF81606">
    <property type="entry name" value="PP2C-like"/>
    <property type="match status" value="1"/>
</dbReference>
<evidence type="ECO:0000256" key="2">
    <source>
        <dbReference type="ARBA" id="ARBA00006702"/>
    </source>
</evidence>
<dbReference type="EMBL" id="CATQJA010002056">
    <property type="protein sequence ID" value="CAJ0569563.1"/>
    <property type="molecule type" value="Genomic_DNA"/>
</dbReference>
<dbReference type="PANTHER" id="PTHR12320:SF1">
    <property type="entry name" value="PROTEIN PHOSPHATASE PTC7 HOMOLOG"/>
    <property type="match status" value="1"/>
</dbReference>
<dbReference type="Pfam" id="PF07228">
    <property type="entry name" value="SpoIIE"/>
    <property type="match status" value="1"/>
</dbReference>
<comment type="similarity">
    <text evidence="2 4">Belongs to the PP2C family.</text>
</comment>
<evidence type="ECO:0000256" key="1">
    <source>
        <dbReference type="ARBA" id="ARBA00001946"/>
    </source>
</evidence>
<dbReference type="AlphaFoldDB" id="A0AA36G3S7"/>
<dbReference type="Proteomes" id="UP001177023">
    <property type="component" value="Unassembled WGS sequence"/>
</dbReference>
<organism evidence="7 8">
    <name type="scientific">Mesorhabditis spiculigera</name>
    <dbReference type="NCBI Taxonomy" id="96644"/>
    <lineage>
        <taxon>Eukaryota</taxon>
        <taxon>Metazoa</taxon>
        <taxon>Ecdysozoa</taxon>
        <taxon>Nematoda</taxon>
        <taxon>Chromadorea</taxon>
        <taxon>Rhabditida</taxon>
        <taxon>Rhabditina</taxon>
        <taxon>Rhabditomorpha</taxon>
        <taxon>Rhabditoidea</taxon>
        <taxon>Rhabditidae</taxon>
        <taxon>Mesorhabditinae</taxon>
        <taxon>Mesorhabditis</taxon>
    </lineage>
</organism>
<comment type="catalytic activity">
    <reaction evidence="4">
        <text>O-phospho-L-threonyl-[protein] + H2O = L-threonyl-[protein] + phosphate</text>
        <dbReference type="Rhea" id="RHEA:47004"/>
        <dbReference type="Rhea" id="RHEA-COMP:11060"/>
        <dbReference type="Rhea" id="RHEA-COMP:11605"/>
        <dbReference type="ChEBI" id="CHEBI:15377"/>
        <dbReference type="ChEBI" id="CHEBI:30013"/>
        <dbReference type="ChEBI" id="CHEBI:43474"/>
        <dbReference type="ChEBI" id="CHEBI:61977"/>
        <dbReference type="EC" id="3.1.3.16"/>
    </reaction>
</comment>
<gene>
    <name evidence="7" type="ORF">MSPICULIGERA_LOCUS16706</name>
    <name evidence="6" type="ORF">MSPICULIGERA_LOCUS8039</name>
</gene>
<keyword evidence="4" id="KW-0464">Manganese</keyword>
<keyword evidence="4" id="KW-0460">Magnesium</keyword>
<sequence>MLGGGSRQAAGRLLTAGRYAVRAVFSAGAVDFATTSQEATKGPFKKTIQEQATADVGEKQRPKKGLSIYSSQCGFAKNMRGGASQVLVKDVYGEDACFSIMANGTYVVGVADGVGGWSLRGVDPSLYSTRLMRECKKIAHSGDFDPTKPVTILEKAYKTMDNERPRVDGSSTACLLTLHEDRLYSANLGDSGFIVVRGGELFYQSKEQLHYFNAPYQLSSAPDGGGFLKDLPTRADEYDTELMPGDIILLATDGLWDNVPLATIIKELEVLKSAEKLDSACNAIALTARKLATDTRPSPFALKALVHGLSFEGGKPDDITVICLLIV</sequence>
<dbReference type="SMART" id="SM00332">
    <property type="entry name" value="PP2Cc"/>
    <property type="match status" value="1"/>
</dbReference>
<comment type="cofactor">
    <cofactor evidence="1 4">
        <name>Mg(2+)</name>
        <dbReference type="ChEBI" id="CHEBI:18420"/>
    </cofactor>
</comment>
<evidence type="ECO:0000313" key="7">
    <source>
        <dbReference type="EMBL" id="CAJ0578449.1"/>
    </source>
</evidence>
<evidence type="ECO:0000256" key="4">
    <source>
        <dbReference type="RuleBase" id="RU366020"/>
    </source>
</evidence>
<dbReference type="SMART" id="SM00331">
    <property type="entry name" value="PP2C_SIG"/>
    <property type="match status" value="1"/>
</dbReference>
<evidence type="ECO:0000313" key="6">
    <source>
        <dbReference type="EMBL" id="CAJ0569563.1"/>
    </source>
</evidence>
<dbReference type="GO" id="GO:0046872">
    <property type="term" value="F:metal ion binding"/>
    <property type="evidence" value="ECO:0007669"/>
    <property type="project" value="UniProtKB-UniRule"/>
</dbReference>
<evidence type="ECO:0000259" key="5">
    <source>
        <dbReference type="PROSITE" id="PS51746"/>
    </source>
</evidence>
<protein>
    <recommendedName>
        <fullName evidence="4">Protein phosphatase</fullName>
        <ecNumber evidence="4">3.1.3.16</ecNumber>
    </recommendedName>
</protein>
<keyword evidence="3 4" id="KW-0904">Protein phosphatase</keyword>